<keyword evidence="4 7" id="KW-0812">Transmembrane</keyword>
<evidence type="ECO:0000256" key="7">
    <source>
        <dbReference type="RuleBase" id="RU363032"/>
    </source>
</evidence>
<feature type="transmembrane region" description="Helical" evidence="7">
    <location>
        <begin position="179"/>
        <end position="199"/>
    </location>
</feature>
<sequence>MPTSRIRELIPAVAALALVFVSWQIYVVTSGVSPRVLPSPSRILEQGWAHRGDIAPHALATVEVTAVGFALSLSAAWILATTADFLPWMRRALVPLLVVSQTLPIIAVAPLMIIWFGIGLLPKVLLVALATFFPIAVGLIEGFAATGRDATALFRSMGASRWQQFRYLRVPAAMPRFCTALRIGVTYAVVAAVFAEYAGAEHGLGVYMLRQKQIFRTDLVLAAVLVTSVLTLLLYAATYLVERLIAPWAAADRARSAQR</sequence>
<comment type="similarity">
    <text evidence="7">Belongs to the binding-protein-dependent transport system permease family.</text>
</comment>
<dbReference type="PROSITE" id="PS50928">
    <property type="entry name" value="ABC_TM1"/>
    <property type="match status" value="1"/>
</dbReference>
<evidence type="ECO:0000256" key="2">
    <source>
        <dbReference type="ARBA" id="ARBA00022448"/>
    </source>
</evidence>
<dbReference type="PANTHER" id="PTHR30151">
    <property type="entry name" value="ALKANE SULFONATE ABC TRANSPORTER-RELATED, MEMBRANE SUBUNIT"/>
    <property type="match status" value="1"/>
</dbReference>
<keyword evidence="10" id="KW-1185">Reference proteome</keyword>
<feature type="transmembrane region" description="Helical" evidence="7">
    <location>
        <begin position="219"/>
        <end position="241"/>
    </location>
</feature>
<gene>
    <name evidence="9" type="ORF">KV203_04690</name>
</gene>
<dbReference type="EMBL" id="CP079105">
    <property type="protein sequence ID" value="QXQ14703.1"/>
    <property type="molecule type" value="Genomic_DNA"/>
</dbReference>
<protein>
    <submittedName>
        <fullName evidence="9">ABC transporter permease</fullName>
    </submittedName>
</protein>
<keyword evidence="6 7" id="KW-0472">Membrane</keyword>
<feature type="transmembrane region" description="Helical" evidence="7">
    <location>
        <begin position="92"/>
        <end position="118"/>
    </location>
</feature>
<evidence type="ECO:0000256" key="1">
    <source>
        <dbReference type="ARBA" id="ARBA00004651"/>
    </source>
</evidence>
<dbReference type="RefSeq" id="WP_066468449.1">
    <property type="nucleotide sequence ID" value="NZ_CBCRUZ010000004.1"/>
</dbReference>
<feature type="transmembrane region" description="Helical" evidence="7">
    <location>
        <begin position="54"/>
        <end position="80"/>
    </location>
</feature>
<dbReference type="InterPro" id="IPR035906">
    <property type="entry name" value="MetI-like_sf"/>
</dbReference>
<evidence type="ECO:0000256" key="4">
    <source>
        <dbReference type="ARBA" id="ARBA00022692"/>
    </source>
</evidence>
<proteinExistence type="inferred from homology"/>
<evidence type="ECO:0000259" key="8">
    <source>
        <dbReference type="PROSITE" id="PS50928"/>
    </source>
</evidence>
<evidence type="ECO:0000256" key="3">
    <source>
        <dbReference type="ARBA" id="ARBA00022475"/>
    </source>
</evidence>
<dbReference type="Proteomes" id="UP000887023">
    <property type="component" value="Chromosome"/>
</dbReference>
<dbReference type="PANTHER" id="PTHR30151:SF20">
    <property type="entry name" value="ABC TRANSPORTER PERMEASE PROTEIN HI_0355-RELATED"/>
    <property type="match status" value="1"/>
</dbReference>
<evidence type="ECO:0000313" key="9">
    <source>
        <dbReference type="EMBL" id="QXQ14703.1"/>
    </source>
</evidence>
<keyword evidence="2 7" id="KW-0813">Transport</keyword>
<dbReference type="Gene3D" id="1.10.3720.10">
    <property type="entry name" value="MetI-like"/>
    <property type="match status" value="1"/>
</dbReference>
<evidence type="ECO:0000256" key="6">
    <source>
        <dbReference type="ARBA" id="ARBA00023136"/>
    </source>
</evidence>
<comment type="subcellular location">
    <subcellularLocation>
        <location evidence="1 7">Cell membrane</location>
        <topology evidence="1 7">Multi-pass membrane protein</topology>
    </subcellularLocation>
</comment>
<evidence type="ECO:0000313" key="10">
    <source>
        <dbReference type="Proteomes" id="UP000887023"/>
    </source>
</evidence>
<feature type="domain" description="ABC transmembrane type-1" evidence="8">
    <location>
        <begin position="58"/>
        <end position="238"/>
    </location>
</feature>
<dbReference type="CDD" id="cd06261">
    <property type="entry name" value="TM_PBP2"/>
    <property type="match status" value="1"/>
</dbReference>
<feature type="transmembrane region" description="Helical" evidence="7">
    <location>
        <begin position="124"/>
        <end position="145"/>
    </location>
</feature>
<dbReference type="Pfam" id="PF00528">
    <property type="entry name" value="BPD_transp_1"/>
    <property type="match status" value="1"/>
</dbReference>
<keyword evidence="5 7" id="KW-1133">Transmembrane helix</keyword>
<reference evidence="9" key="1">
    <citation type="submission" date="2021-07" db="EMBL/GenBank/DDBJ databases">
        <title>Candidatus Kaistella beijingensis sp. nov. isolated from a municipal wastewater treatment plant is involved in sludge foaming.</title>
        <authorList>
            <person name="Song Y."/>
            <person name="Liu S.-J."/>
        </authorList>
    </citation>
    <scope>NUCLEOTIDE SEQUENCE</scope>
    <source>
        <strain evidence="9">DSM 43998</strain>
    </source>
</reference>
<dbReference type="InterPro" id="IPR000515">
    <property type="entry name" value="MetI-like"/>
</dbReference>
<keyword evidence="3" id="KW-1003">Cell membrane</keyword>
<evidence type="ECO:0000256" key="5">
    <source>
        <dbReference type="ARBA" id="ARBA00022989"/>
    </source>
</evidence>
<organism evidence="9 10">
    <name type="scientific">Skermania pinensis</name>
    <dbReference type="NCBI Taxonomy" id="39122"/>
    <lineage>
        <taxon>Bacteria</taxon>
        <taxon>Bacillati</taxon>
        <taxon>Actinomycetota</taxon>
        <taxon>Actinomycetes</taxon>
        <taxon>Mycobacteriales</taxon>
        <taxon>Gordoniaceae</taxon>
        <taxon>Skermania</taxon>
    </lineage>
</organism>
<dbReference type="SUPFAM" id="SSF161098">
    <property type="entry name" value="MetI-like"/>
    <property type="match status" value="1"/>
</dbReference>
<name>A0ABX8SA21_9ACTN</name>
<accession>A0ABX8SA21</accession>